<organism evidence="2 3">
    <name type="scientific">Verticiella sediminum</name>
    <dbReference type="NCBI Taxonomy" id="1247510"/>
    <lineage>
        <taxon>Bacteria</taxon>
        <taxon>Pseudomonadati</taxon>
        <taxon>Pseudomonadota</taxon>
        <taxon>Betaproteobacteria</taxon>
        <taxon>Burkholderiales</taxon>
        <taxon>Alcaligenaceae</taxon>
        <taxon>Verticiella</taxon>
    </lineage>
</organism>
<dbReference type="InterPro" id="IPR021762">
    <property type="entry name" value="DUF3325"/>
</dbReference>
<sequence length="109" mass="11327">MLAVLPLVFCGFALLALAMPRHADDVLAREFARGTRLLLRGIGAAALVLTLFACIRLAGPSAGATAWCGLLLPAALAVGLVLTYRPHALLWMLPVGVAVGTVLLADIIQ</sequence>
<gene>
    <name evidence="2" type="ORF">FOZ76_15030</name>
</gene>
<evidence type="ECO:0000313" key="2">
    <source>
        <dbReference type="EMBL" id="TSH93102.1"/>
    </source>
</evidence>
<feature type="transmembrane region" description="Helical" evidence="1">
    <location>
        <begin position="88"/>
        <end position="108"/>
    </location>
</feature>
<accession>A0A556AJM6</accession>
<comment type="caution">
    <text evidence="2">The sequence shown here is derived from an EMBL/GenBank/DDBJ whole genome shotgun (WGS) entry which is preliminary data.</text>
</comment>
<keyword evidence="1" id="KW-1133">Transmembrane helix</keyword>
<protein>
    <submittedName>
        <fullName evidence="2">DUF3325 domain-containing protein</fullName>
    </submittedName>
</protein>
<name>A0A556AJM6_9BURK</name>
<reference evidence="2 3" key="1">
    <citation type="submission" date="2019-07" db="EMBL/GenBank/DDBJ databases">
        <title>Qingshengfaniella alkalisoli gen. nov., sp. nov., isolated from saline soil.</title>
        <authorList>
            <person name="Xu L."/>
            <person name="Huang X.-X."/>
            <person name="Sun J.-Q."/>
        </authorList>
    </citation>
    <scope>NUCLEOTIDE SEQUENCE [LARGE SCALE GENOMIC DNA]</scope>
    <source>
        <strain evidence="2 3">DSM 27279</strain>
    </source>
</reference>
<feature type="transmembrane region" description="Helical" evidence="1">
    <location>
        <begin position="38"/>
        <end position="57"/>
    </location>
</feature>
<dbReference type="Proteomes" id="UP000318405">
    <property type="component" value="Unassembled WGS sequence"/>
</dbReference>
<keyword evidence="1" id="KW-0812">Transmembrane</keyword>
<proteinExistence type="predicted"/>
<feature type="transmembrane region" description="Helical" evidence="1">
    <location>
        <begin position="64"/>
        <end position="82"/>
    </location>
</feature>
<dbReference type="EMBL" id="VLTJ01000029">
    <property type="protein sequence ID" value="TSH93102.1"/>
    <property type="molecule type" value="Genomic_DNA"/>
</dbReference>
<evidence type="ECO:0000256" key="1">
    <source>
        <dbReference type="SAM" id="Phobius"/>
    </source>
</evidence>
<dbReference type="AlphaFoldDB" id="A0A556AJM6"/>
<evidence type="ECO:0000313" key="3">
    <source>
        <dbReference type="Proteomes" id="UP000318405"/>
    </source>
</evidence>
<keyword evidence="1" id="KW-0472">Membrane</keyword>
<dbReference type="Pfam" id="PF11804">
    <property type="entry name" value="DUF3325"/>
    <property type="match status" value="1"/>
</dbReference>
<keyword evidence="3" id="KW-1185">Reference proteome</keyword>